<keyword evidence="1" id="KW-0175">Coiled coil</keyword>
<comment type="caution">
    <text evidence="2">The sequence shown here is derived from an EMBL/GenBank/DDBJ whole genome shotgun (WGS) entry which is preliminary data.</text>
</comment>
<evidence type="ECO:0000313" key="3">
    <source>
        <dbReference type="Proteomes" id="UP000241201"/>
    </source>
</evidence>
<feature type="coiled-coil region" evidence="1">
    <location>
        <begin position="14"/>
        <end position="41"/>
    </location>
</feature>
<gene>
    <name evidence="2" type="ORF">C7U55_06300</name>
</gene>
<dbReference type="Proteomes" id="UP000241201">
    <property type="component" value="Unassembled WGS sequence"/>
</dbReference>
<name>A0A2T3FZB7_9FIRM</name>
<dbReference type="RefSeq" id="WP_106987828.1">
    <property type="nucleotide sequence ID" value="NZ_PYLP01000006.1"/>
</dbReference>
<accession>A0A2T3FZB7</accession>
<protein>
    <submittedName>
        <fullName evidence="2">Uncharacterized protein</fullName>
    </submittedName>
</protein>
<sequence>MEQKDQMAIIKFKIKNERKHLKELIELKEKARKEFEECLAENYSSKLTVYKSAILNVSRQYLRLSTIIEVACALDLISSIEFAKLSSEISGLVF</sequence>
<dbReference type="AlphaFoldDB" id="A0A2T3FZB7"/>
<dbReference type="GeneID" id="77470703"/>
<dbReference type="EMBL" id="PYLP01000006">
    <property type="protein sequence ID" value="PST40521.1"/>
    <property type="molecule type" value="Genomic_DNA"/>
</dbReference>
<evidence type="ECO:0000313" key="2">
    <source>
        <dbReference type="EMBL" id="PST40521.1"/>
    </source>
</evidence>
<reference evidence="3" key="1">
    <citation type="submission" date="2018-03" db="EMBL/GenBank/DDBJ databases">
        <title>Lachnoclostridium SNUG30370 gen.nov., sp.nov., isolated from human faeces.</title>
        <authorList>
            <person name="Seo B."/>
            <person name="Jeon K."/>
            <person name="Ko G."/>
        </authorList>
    </citation>
    <scope>NUCLEOTIDE SEQUENCE [LARGE SCALE GENOMIC DNA]</scope>
    <source>
        <strain evidence="3">SNUG30370</strain>
    </source>
</reference>
<organism evidence="2 3">
    <name type="scientific">Faecalibacillus faecis</name>
    <dbReference type="NCBI Taxonomy" id="1982628"/>
    <lineage>
        <taxon>Bacteria</taxon>
        <taxon>Bacillati</taxon>
        <taxon>Bacillota</taxon>
        <taxon>Erysipelotrichia</taxon>
        <taxon>Erysipelotrichales</taxon>
        <taxon>Coprobacillaceae</taxon>
        <taxon>Faecalibacillus</taxon>
    </lineage>
</organism>
<keyword evidence="3" id="KW-1185">Reference proteome</keyword>
<proteinExistence type="predicted"/>
<evidence type="ECO:0000256" key="1">
    <source>
        <dbReference type="SAM" id="Coils"/>
    </source>
</evidence>